<accession>A0ABQ6D2W3</accession>
<sequence length="128" mass="13938">MDMEVDEADLLQHARHEMPSLRPDTIGESPARVEAGAHDGGDIHRACLARIRSRPGARSHSAVDGSPVEAAGNLRSVDRGQGYGPETDRSREEAERRELDQAGEKCVPDHDCACSRLMGQSLFLFCSV</sequence>
<protein>
    <submittedName>
        <fullName evidence="2">Uncharacterized protein</fullName>
    </submittedName>
</protein>
<name>A0ABQ6D2W3_9HYPH</name>
<feature type="region of interest" description="Disordered" evidence="1">
    <location>
        <begin position="54"/>
        <end position="102"/>
    </location>
</feature>
<dbReference type="EMBL" id="BSPG01000008">
    <property type="protein sequence ID" value="GLS44025.1"/>
    <property type="molecule type" value="Genomic_DNA"/>
</dbReference>
<evidence type="ECO:0000313" key="3">
    <source>
        <dbReference type="Proteomes" id="UP001156881"/>
    </source>
</evidence>
<proteinExistence type="predicted"/>
<feature type="compositionally biased region" description="Basic and acidic residues" evidence="1">
    <location>
        <begin position="86"/>
        <end position="102"/>
    </location>
</feature>
<gene>
    <name evidence="2" type="ORF">GCM10007884_20110</name>
</gene>
<dbReference type="Proteomes" id="UP001156881">
    <property type="component" value="Unassembled WGS sequence"/>
</dbReference>
<evidence type="ECO:0000256" key="1">
    <source>
        <dbReference type="SAM" id="MobiDB-lite"/>
    </source>
</evidence>
<evidence type="ECO:0000313" key="2">
    <source>
        <dbReference type="EMBL" id="GLS44025.1"/>
    </source>
</evidence>
<organism evidence="2 3">
    <name type="scientific">Methylobacterium brachythecii</name>
    <dbReference type="NCBI Taxonomy" id="1176177"/>
    <lineage>
        <taxon>Bacteria</taxon>
        <taxon>Pseudomonadati</taxon>
        <taxon>Pseudomonadota</taxon>
        <taxon>Alphaproteobacteria</taxon>
        <taxon>Hyphomicrobiales</taxon>
        <taxon>Methylobacteriaceae</taxon>
        <taxon>Methylobacterium</taxon>
    </lineage>
</organism>
<reference evidence="3" key="1">
    <citation type="journal article" date="2019" name="Int. J. Syst. Evol. Microbiol.">
        <title>The Global Catalogue of Microorganisms (GCM) 10K type strain sequencing project: providing services to taxonomists for standard genome sequencing and annotation.</title>
        <authorList>
            <consortium name="The Broad Institute Genomics Platform"/>
            <consortium name="The Broad Institute Genome Sequencing Center for Infectious Disease"/>
            <person name="Wu L."/>
            <person name="Ma J."/>
        </authorList>
    </citation>
    <scope>NUCLEOTIDE SEQUENCE [LARGE SCALE GENOMIC DNA]</scope>
    <source>
        <strain evidence="3">NBRC 107710</strain>
    </source>
</reference>
<comment type="caution">
    <text evidence="2">The sequence shown here is derived from an EMBL/GenBank/DDBJ whole genome shotgun (WGS) entry which is preliminary data.</text>
</comment>
<keyword evidence="3" id="KW-1185">Reference proteome</keyword>
<feature type="region of interest" description="Disordered" evidence="1">
    <location>
        <begin position="13"/>
        <end position="39"/>
    </location>
</feature>